<dbReference type="PIRSF" id="PIRSF031796">
    <property type="entry name" value="UPC031796"/>
    <property type="match status" value="1"/>
</dbReference>
<accession>A0A1L9NZ50</accession>
<name>A0A1L9NZ50_9RHOB</name>
<protein>
    <recommendedName>
        <fullName evidence="3">DNA repair protein MmcB-related protein</fullName>
    </recommendedName>
</protein>
<keyword evidence="2" id="KW-1185">Reference proteome</keyword>
<dbReference type="InterPro" id="IPR011856">
    <property type="entry name" value="tRNA_endonuc-like_dom_sf"/>
</dbReference>
<proteinExistence type="predicted"/>
<gene>
    <name evidence="1" type="ORF">PFRI_12610</name>
</gene>
<evidence type="ECO:0000313" key="2">
    <source>
        <dbReference type="Proteomes" id="UP000184514"/>
    </source>
</evidence>
<comment type="caution">
    <text evidence="1">The sequence shown here is derived from an EMBL/GenBank/DDBJ whole genome shotgun (WGS) entry which is preliminary data.</text>
</comment>
<evidence type="ECO:0000313" key="1">
    <source>
        <dbReference type="EMBL" id="OJI94511.1"/>
    </source>
</evidence>
<evidence type="ECO:0008006" key="3">
    <source>
        <dbReference type="Google" id="ProtNLM"/>
    </source>
</evidence>
<reference evidence="1 2" key="1">
    <citation type="submission" date="2016-10" db="EMBL/GenBank/DDBJ databases">
        <title>Genome sequence of Planktotalea frisia SH6-1.</title>
        <authorList>
            <person name="Poehlein A."/>
            <person name="Bakenhus I."/>
            <person name="Voget S."/>
            <person name="Brinkhoff T."/>
            <person name="Simon M."/>
        </authorList>
    </citation>
    <scope>NUCLEOTIDE SEQUENCE [LARGE SCALE GENOMIC DNA]</scope>
    <source>
        <strain evidence="1 2">SH6-1</strain>
    </source>
</reference>
<dbReference type="SUPFAM" id="SSF52980">
    <property type="entry name" value="Restriction endonuclease-like"/>
    <property type="match status" value="1"/>
</dbReference>
<dbReference type="InterPro" id="IPR009394">
    <property type="entry name" value="MmcB-like"/>
</dbReference>
<dbReference type="Proteomes" id="UP000184514">
    <property type="component" value="Unassembled WGS sequence"/>
</dbReference>
<dbReference type="AlphaFoldDB" id="A0A1L9NZ50"/>
<sequence>MNETSHILDANMMPGQLLARGVCRHMATQGFVCIEEFTPAKGLRVDVIALGQKGELWVIECKSSKADFQTDKKWEGYLEWCDRYFWAVDMDFPTDLLPEGTGLMIGDSYAAEIICMAPESKLAPARRKVIIQKFAMNAARRLHALRDPMARVWG</sequence>
<dbReference type="EMBL" id="MLCB01000092">
    <property type="protein sequence ID" value="OJI94511.1"/>
    <property type="molecule type" value="Genomic_DNA"/>
</dbReference>
<dbReference type="Gene3D" id="3.40.1350.10">
    <property type="match status" value="1"/>
</dbReference>
<dbReference type="GO" id="GO:0003676">
    <property type="term" value="F:nucleic acid binding"/>
    <property type="evidence" value="ECO:0007669"/>
    <property type="project" value="InterPro"/>
</dbReference>
<dbReference type="Pfam" id="PF06319">
    <property type="entry name" value="MmcB-like"/>
    <property type="match status" value="1"/>
</dbReference>
<organism evidence="1 2">
    <name type="scientific">Planktotalea frisia</name>
    <dbReference type="NCBI Taxonomy" id="696762"/>
    <lineage>
        <taxon>Bacteria</taxon>
        <taxon>Pseudomonadati</taxon>
        <taxon>Pseudomonadota</taxon>
        <taxon>Alphaproteobacteria</taxon>
        <taxon>Rhodobacterales</taxon>
        <taxon>Paracoccaceae</taxon>
        <taxon>Planktotalea</taxon>
    </lineage>
</organism>
<dbReference type="InterPro" id="IPR011335">
    <property type="entry name" value="Restrct_endonuc-II-like"/>
</dbReference>
<dbReference type="RefSeq" id="WP_072629861.1">
    <property type="nucleotide sequence ID" value="NZ_MLCB01000092.1"/>
</dbReference>
<dbReference type="STRING" id="696762.PFRI_12610"/>